<evidence type="ECO:0000259" key="7">
    <source>
        <dbReference type="SMART" id="SM01043"/>
    </source>
</evidence>
<dbReference type="RefSeq" id="WP_249491561.1">
    <property type="nucleotide sequence ID" value="NZ_JAMCCK010000035.1"/>
</dbReference>
<evidence type="ECO:0000256" key="4">
    <source>
        <dbReference type="ARBA" id="ARBA00023125"/>
    </source>
</evidence>
<accession>A0ABT0NYD1</accession>
<evidence type="ECO:0000259" key="6">
    <source>
        <dbReference type="SMART" id="SM00862"/>
    </source>
</evidence>
<dbReference type="InterPro" id="IPR011990">
    <property type="entry name" value="TPR-like_helical_dom_sf"/>
</dbReference>
<dbReference type="CDD" id="cd15831">
    <property type="entry name" value="BTAD"/>
    <property type="match status" value="1"/>
</dbReference>
<dbReference type="Pfam" id="PF03704">
    <property type="entry name" value="BTAD"/>
    <property type="match status" value="1"/>
</dbReference>
<comment type="similarity">
    <text evidence="1">Belongs to the AfsR/DnrI/RedD regulatory family.</text>
</comment>
<evidence type="ECO:0000313" key="8">
    <source>
        <dbReference type="EMBL" id="MCL3996477.1"/>
    </source>
</evidence>
<dbReference type="InterPro" id="IPR005158">
    <property type="entry name" value="BTAD"/>
</dbReference>
<dbReference type="Gene3D" id="1.10.10.10">
    <property type="entry name" value="Winged helix-like DNA-binding domain superfamily/Winged helix DNA-binding domain"/>
    <property type="match status" value="1"/>
</dbReference>
<organism evidence="8 9">
    <name type="scientific">Streptomyces lavenduligriseus</name>
    <dbReference type="NCBI Taxonomy" id="67315"/>
    <lineage>
        <taxon>Bacteria</taxon>
        <taxon>Bacillati</taxon>
        <taxon>Actinomycetota</taxon>
        <taxon>Actinomycetes</taxon>
        <taxon>Kitasatosporales</taxon>
        <taxon>Streptomycetaceae</taxon>
        <taxon>Streptomyces</taxon>
    </lineage>
</organism>
<sequence>MDALFQAQLLGEFRFFVRGCLLDIPAQRQRGLLAVLLADCPRAVSARRLAEYLWDGSRPSNERAALHIHMTRLRRLLVRADCRLGSAIRTGQGSYRIDCDGLSTDLAAYQTATRVAMEARHSGDLAAERRHLEQALALWRGELLEDVPLAGAYDEKRLQLRDGHLWVMERVNEVRIAMGDSLLAVPELRRLAMADPLRESTWYLLMRALLEAGRSAEAVAAFHTARDVFVSELGVEPGVRLRELFHELLAA</sequence>
<comment type="caution">
    <text evidence="8">The sequence shown here is derived from an EMBL/GenBank/DDBJ whole genome shotgun (WGS) entry which is preliminary data.</text>
</comment>
<evidence type="ECO:0000256" key="2">
    <source>
        <dbReference type="ARBA" id="ARBA00023012"/>
    </source>
</evidence>
<keyword evidence="2" id="KW-0902">Two-component regulatory system</keyword>
<proteinExistence type="inferred from homology"/>
<evidence type="ECO:0000313" key="9">
    <source>
        <dbReference type="Proteomes" id="UP001202052"/>
    </source>
</evidence>
<feature type="domain" description="OmpR/PhoB-type" evidence="6">
    <location>
        <begin position="19"/>
        <end position="97"/>
    </location>
</feature>
<keyword evidence="9" id="KW-1185">Reference proteome</keyword>
<protein>
    <submittedName>
        <fullName evidence="8">AfsR/SARP family transcriptional regulator</fullName>
    </submittedName>
</protein>
<dbReference type="SUPFAM" id="SSF48452">
    <property type="entry name" value="TPR-like"/>
    <property type="match status" value="1"/>
</dbReference>
<dbReference type="PANTHER" id="PTHR35807">
    <property type="entry name" value="TRANSCRIPTIONAL REGULATOR REDD-RELATED"/>
    <property type="match status" value="1"/>
</dbReference>
<dbReference type="InterPro" id="IPR051677">
    <property type="entry name" value="AfsR-DnrI-RedD_regulator"/>
</dbReference>
<dbReference type="SMART" id="SM00862">
    <property type="entry name" value="Trans_reg_C"/>
    <property type="match status" value="1"/>
</dbReference>
<keyword evidence="3" id="KW-0805">Transcription regulation</keyword>
<name>A0ABT0NYD1_9ACTN</name>
<dbReference type="EMBL" id="JAMCCK010000035">
    <property type="protein sequence ID" value="MCL3996477.1"/>
    <property type="molecule type" value="Genomic_DNA"/>
</dbReference>
<dbReference type="InterPro" id="IPR036388">
    <property type="entry name" value="WH-like_DNA-bd_sf"/>
</dbReference>
<keyword evidence="5" id="KW-0804">Transcription</keyword>
<gene>
    <name evidence="8" type="ORF">M4438_23685</name>
</gene>
<dbReference type="SUPFAM" id="SSF46894">
    <property type="entry name" value="C-terminal effector domain of the bipartite response regulators"/>
    <property type="match status" value="1"/>
</dbReference>
<feature type="domain" description="Bacterial transcriptional activator" evidence="7">
    <location>
        <begin position="104"/>
        <end position="249"/>
    </location>
</feature>
<evidence type="ECO:0000256" key="3">
    <source>
        <dbReference type="ARBA" id="ARBA00023015"/>
    </source>
</evidence>
<reference evidence="8 9" key="1">
    <citation type="submission" date="2022-05" db="EMBL/GenBank/DDBJ databases">
        <title>Genome Resource of Streptomyces lavenduligriseus GA1-1, a Strain with Broad-Spectrum Antifungal Activity against Phytopathogenic Fungi.</title>
        <authorList>
            <person name="Qi D."/>
        </authorList>
    </citation>
    <scope>NUCLEOTIDE SEQUENCE [LARGE SCALE GENOMIC DNA]</scope>
    <source>
        <strain evidence="8 9">GA1-1</strain>
    </source>
</reference>
<evidence type="ECO:0000256" key="5">
    <source>
        <dbReference type="ARBA" id="ARBA00023163"/>
    </source>
</evidence>
<keyword evidence="4" id="KW-0238">DNA-binding</keyword>
<dbReference type="Proteomes" id="UP001202052">
    <property type="component" value="Unassembled WGS sequence"/>
</dbReference>
<dbReference type="InterPro" id="IPR016032">
    <property type="entry name" value="Sig_transdc_resp-reg_C-effctor"/>
</dbReference>
<dbReference type="InterPro" id="IPR001867">
    <property type="entry name" value="OmpR/PhoB-type_DNA-bd"/>
</dbReference>
<dbReference type="SMART" id="SM01043">
    <property type="entry name" value="BTAD"/>
    <property type="match status" value="1"/>
</dbReference>
<dbReference type="PANTHER" id="PTHR35807:SF1">
    <property type="entry name" value="TRANSCRIPTIONAL REGULATOR REDD"/>
    <property type="match status" value="1"/>
</dbReference>
<dbReference type="Gene3D" id="1.25.40.10">
    <property type="entry name" value="Tetratricopeptide repeat domain"/>
    <property type="match status" value="1"/>
</dbReference>
<evidence type="ECO:0000256" key="1">
    <source>
        <dbReference type="ARBA" id="ARBA00005820"/>
    </source>
</evidence>